<dbReference type="EMBL" id="JH651379">
    <property type="protein sequence ID" value="EIJ39928.1"/>
    <property type="molecule type" value="Genomic_DNA"/>
</dbReference>
<proteinExistence type="predicted"/>
<evidence type="ECO:0000313" key="2">
    <source>
        <dbReference type="EMBL" id="EIJ39928.1"/>
    </source>
</evidence>
<reference evidence="2 3" key="1">
    <citation type="submission" date="2012-02" db="EMBL/GenBank/DDBJ databases">
        <title>Improved High-Quality Draft genome of Joostella marina DSM 19592.</title>
        <authorList>
            <consortium name="US DOE Joint Genome Institute (JGI-PGF)"/>
            <person name="Lucas S."/>
            <person name="Copeland A."/>
            <person name="Lapidus A."/>
            <person name="Bruce D."/>
            <person name="Goodwin L."/>
            <person name="Pitluck S."/>
            <person name="Peters L."/>
            <person name="Chertkov O."/>
            <person name="Ovchinnikova G."/>
            <person name="Kyrpides N."/>
            <person name="Mavromatis K."/>
            <person name="Detter J.C."/>
            <person name="Han C."/>
            <person name="Land M."/>
            <person name="Hauser L."/>
            <person name="Markowitz V."/>
            <person name="Cheng J.-F."/>
            <person name="Hugenholtz P."/>
            <person name="Woyke T."/>
            <person name="Wu D."/>
            <person name="Tindall B."/>
            <person name="Brambilla E."/>
            <person name="Klenk H.-P."/>
            <person name="Eisen J.A."/>
        </authorList>
    </citation>
    <scope>NUCLEOTIDE SEQUENCE [LARGE SCALE GENOMIC DNA]</scope>
    <source>
        <strain evidence="2 3">DSM 19592</strain>
    </source>
</reference>
<protein>
    <recommendedName>
        <fullName evidence="1">DUF4209 domain-containing protein</fullName>
    </recommendedName>
</protein>
<dbReference type="Pfam" id="PF13910">
    <property type="entry name" value="DUF4209"/>
    <property type="match status" value="1"/>
</dbReference>
<dbReference type="HOGENOM" id="CLU_554094_0_0_10"/>
<sequence>MGQLYRNLQLSPQKHIDYAKEAIESYFSLLQNSSFSNQDNLLCRSFGKYFENLFVLSQTINYKKNEAVGRFVSLLETDKLNDFTKYSIMDFIVANGKKIDKETFQTFFDYSKKIIENLESRVLESYLNLLVTLSQKLSASPSEFHEKLGDYQISQIETQKKESFVYSIFYSKALEEYRKAGNKSKIEETAVLLEQSKKKIDLKKVSVEMKDEEFNKVLNLWWELIQTKTSVLVEKGDSKDIYEYLTVEKLFTKSVEVKDETNMSILDLVSTYVFDVNKNISKDKSMAFNPYFLQIKFSLQQIGLIFSKGIESGKISFESLMDYLKSKTWYRYDFTYEMPDGKIEGINWIDLLSPSLQAFFVQQEIDLKTSSHNSQGYVLAIDSLVLKFEGLLREFSRALGAQTIEIKKNGTKERISFDKLLDNEKVRALIPEDDIAFFKFLFTSDGMDLRNNIAHSFYSTKNYSSEKMLLLIVALLRLGNFKIEPKKNNTSE</sequence>
<dbReference type="Proteomes" id="UP000004690">
    <property type="component" value="Unassembled WGS sequence"/>
</dbReference>
<gene>
    <name evidence="2" type="ORF">JoomaDRAFT_2971</name>
</gene>
<keyword evidence="3" id="KW-1185">Reference proteome</keyword>
<dbReference type="STRING" id="926559.JoomaDRAFT_2971"/>
<evidence type="ECO:0000313" key="3">
    <source>
        <dbReference type="Proteomes" id="UP000004690"/>
    </source>
</evidence>
<evidence type="ECO:0000259" key="1">
    <source>
        <dbReference type="Pfam" id="PF13910"/>
    </source>
</evidence>
<accession>I3C8I5</accession>
<dbReference type="eggNOG" id="ENOG5032RHD">
    <property type="taxonomic scope" value="Bacteria"/>
</dbReference>
<dbReference type="InterPro" id="IPR025209">
    <property type="entry name" value="DUF4209"/>
</dbReference>
<dbReference type="AlphaFoldDB" id="I3C8I5"/>
<feature type="domain" description="DUF4209" evidence="1">
    <location>
        <begin position="406"/>
        <end position="477"/>
    </location>
</feature>
<dbReference type="RefSeq" id="WP_008613802.1">
    <property type="nucleotide sequence ID" value="NZ_JH651379.1"/>
</dbReference>
<organism evidence="2 3">
    <name type="scientific">Galbibacter orientalis DSM 19592</name>
    <dbReference type="NCBI Taxonomy" id="926559"/>
    <lineage>
        <taxon>Bacteria</taxon>
        <taxon>Pseudomonadati</taxon>
        <taxon>Bacteroidota</taxon>
        <taxon>Flavobacteriia</taxon>
        <taxon>Flavobacteriales</taxon>
        <taxon>Flavobacteriaceae</taxon>
        <taxon>Galbibacter</taxon>
    </lineage>
</organism>
<name>I3C8I5_9FLAO</name>
<dbReference type="OrthoDB" id="1123152at2"/>